<comment type="similarity">
    <text evidence="1">Belongs to the RRF family.</text>
</comment>
<dbReference type="GO" id="GO:0006412">
    <property type="term" value="P:translation"/>
    <property type="evidence" value="ECO:0007669"/>
    <property type="project" value="UniProtKB-KW"/>
</dbReference>
<keyword evidence="7" id="KW-1185">Reference proteome</keyword>
<dbReference type="Gene3D" id="3.30.1360.40">
    <property type="match status" value="1"/>
</dbReference>
<protein>
    <recommendedName>
        <fullName evidence="2">Ribosome-recycling factor, mitochondrial</fullName>
    </recommendedName>
    <alternativeName>
        <fullName evidence="4">Ribosome-releasing factor, mitochondrial</fullName>
    </alternativeName>
</protein>
<sequence>MKKKQEKKKALPLSSKVSIEDNGILLEAQKEIKNVETLLGDELARHFSLQVDIRQYEDILVKLENGSEHKISHLGRVSMKNPLMVTINFADNPSAIKWAKLALQKSTLNVTPQQEGVMLYINIQPMTRQRREQLASDAKTKLFNEYKRALNEIYSKSDRKSSAEFSAKPDEAKKTREKLLEMKHYAESSGLQMIELKKEQLLKQVA</sequence>
<organism evidence="6 7">
    <name type="scientific">Caenorhabditis auriculariae</name>
    <dbReference type="NCBI Taxonomy" id="2777116"/>
    <lineage>
        <taxon>Eukaryota</taxon>
        <taxon>Metazoa</taxon>
        <taxon>Ecdysozoa</taxon>
        <taxon>Nematoda</taxon>
        <taxon>Chromadorea</taxon>
        <taxon>Rhabditida</taxon>
        <taxon>Rhabditina</taxon>
        <taxon>Rhabditomorpha</taxon>
        <taxon>Rhabditoidea</taxon>
        <taxon>Rhabditidae</taxon>
        <taxon>Peloderinae</taxon>
        <taxon>Caenorhabditis</taxon>
    </lineage>
</organism>
<dbReference type="SUPFAM" id="SSF55194">
    <property type="entry name" value="Ribosome recycling factor, RRF"/>
    <property type="match status" value="1"/>
</dbReference>
<dbReference type="Proteomes" id="UP000835052">
    <property type="component" value="Unassembled WGS sequence"/>
</dbReference>
<evidence type="ECO:0000256" key="1">
    <source>
        <dbReference type="ARBA" id="ARBA00005912"/>
    </source>
</evidence>
<proteinExistence type="inferred from homology"/>
<dbReference type="Gene3D" id="1.10.132.20">
    <property type="entry name" value="Ribosome-recycling factor"/>
    <property type="match status" value="1"/>
</dbReference>
<dbReference type="GO" id="GO:0043023">
    <property type="term" value="F:ribosomal large subunit binding"/>
    <property type="evidence" value="ECO:0007669"/>
    <property type="project" value="TreeGrafter"/>
</dbReference>
<dbReference type="AlphaFoldDB" id="A0A8S1HPB0"/>
<feature type="domain" description="Ribosome recycling factor" evidence="5">
    <location>
        <begin position="43"/>
        <end position="201"/>
    </location>
</feature>
<evidence type="ECO:0000256" key="4">
    <source>
        <dbReference type="ARBA" id="ARBA00033107"/>
    </source>
</evidence>
<dbReference type="PANTHER" id="PTHR20982:SF3">
    <property type="entry name" value="MITOCHONDRIAL RIBOSOME RECYCLING FACTOR PSEUDO 1"/>
    <property type="match status" value="1"/>
</dbReference>
<evidence type="ECO:0000256" key="2">
    <source>
        <dbReference type="ARBA" id="ARBA00020581"/>
    </source>
</evidence>
<dbReference type="InterPro" id="IPR023584">
    <property type="entry name" value="Ribosome_recyc_fac_dom"/>
</dbReference>
<dbReference type="EMBL" id="CAJGYM010000070">
    <property type="protein sequence ID" value="CAD6196292.1"/>
    <property type="molecule type" value="Genomic_DNA"/>
</dbReference>
<dbReference type="GO" id="GO:0005739">
    <property type="term" value="C:mitochondrion"/>
    <property type="evidence" value="ECO:0007669"/>
    <property type="project" value="TreeGrafter"/>
</dbReference>
<reference evidence="6" key="1">
    <citation type="submission" date="2020-10" db="EMBL/GenBank/DDBJ databases">
        <authorList>
            <person name="Kikuchi T."/>
        </authorList>
    </citation>
    <scope>NUCLEOTIDE SEQUENCE</scope>
    <source>
        <strain evidence="6">NKZ352</strain>
    </source>
</reference>
<gene>
    <name evidence="6" type="ORF">CAUJ_LOCUS12207</name>
</gene>
<evidence type="ECO:0000313" key="7">
    <source>
        <dbReference type="Proteomes" id="UP000835052"/>
    </source>
</evidence>
<dbReference type="InterPro" id="IPR036191">
    <property type="entry name" value="RRF_sf"/>
</dbReference>
<evidence type="ECO:0000256" key="3">
    <source>
        <dbReference type="ARBA" id="ARBA00022917"/>
    </source>
</evidence>
<keyword evidence="3" id="KW-0648">Protein biosynthesis</keyword>
<dbReference type="InterPro" id="IPR002661">
    <property type="entry name" value="Ribosome_recyc_fac"/>
</dbReference>
<accession>A0A8S1HPB0</accession>
<name>A0A8S1HPB0_9PELO</name>
<evidence type="ECO:0000259" key="5">
    <source>
        <dbReference type="Pfam" id="PF01765"/>
    </source>
</evidence>
<dbReference type="PANTHER" id="PTHR20982">
    <property type="entry name" value="RIBOSOME RECYCLING FACTOR"/>
    <property type="match status" value="1"/>
</dbReference>
<dbReference type="OrthoDB" id="407355at2759"/>
<evidence type="ECO:0000313" key="6">
    <source>
        <dbReference type="EMBL" id="CAD6196292.1"/>
    </source>
</evidence>
<dbReference type="Pfam" id="PF01765">
    <property type="entry name" value="RRF"/>
    <property type="match status" value="1"/>
</dbReference>
<comment type="caution">
    <text evidence="6">The sequence shown here is derived from an EMBL/GenBank/DDBJ whole genome shotgun (WGS) entry which is preliminary data.</text>
</comment>